<dbReference type="Proteomes" id="UP000321612">
    <property type="component" value="Unassembled WGS sequence"/>
</dbReference>
<protein>
    <submittedName>
        <fullName evidence="1">Uncharacterized protein</fullName>
    </submittedName>
</protein>
<name>A0A5C8GM27_9BACT</name>
<dbReference type="OrthoDB" id="1068871at2"/>
<comment type="caution">
    <text evidence="1">The sequence shown here is derived from an EMBL/GenBank/DDBJ whole genome shotgun (WGS) entry which is preliminary data.</text>
</comment>
<keyword evidence="2" id="KW-1185">Reference proteome</keyword>
<evidence type="ECO:0000313" key="2">
    <source>
        <dbReference type="Proteomes" id="UP000321612"/>
    </source>
</evidence>
<dbReference type="EMBL" id="SDIK01000010">
    <property type="protein sequence ID" value="TXJ63167.1"/>
    <property type="molecule type" value="Genomic_DNA"/>
</dbReference>
<dbReference type="RefSeq" id="WP_147785358.1">
    <property type="nucleotide sequence ID" value="NZ_SDIK01000010.1"/>
</dbReference>
<proteinExistence type="predicted"/>
<reference evidence="2" key="1">
    <citation type="submission" date="2019-05" db="EMBL/GenBank/DDBJ databases">
        <title>Prevotella brunnea sp. nov., isolated from a wound of a patient.</title>
        <authorList>
            <person name="Buhl M."/>
        </authorList>
    </citation>
    <scope>NUCLEOTIDE SEQUENCE [LARGE SCALE GENOMIC DNA]</scope>
    <source>
        <strain evidence="2">A2672</strain>
    </source>
</reference>
<evidence type="ECO:0000313" key="1">
    <source>
        <dbReference type="EMBL" id="TXJ63167.1"/>
    </source>
</evidence>
<accession>A0A5C8GM27</accession>
<sequence>MVAERNYARFYCLLKQLPGADKATLVEQFTNGRTKHLHLMASTEYDAMCRQLEDVAGYDERRRSLREGLRKARSGALHQMQLYGIDTTDWNRVNAFCQDKRIAGKQFRELDTEELNALNTKLRMIIRKKSNQ</sequence>
<dbReference type="AlphaFoldDB" id="A0A5C8GM27"/>
<gene>
    <name evidence="1" type="ORF">ETF27_01330</name>
</gene>
<organism evidence="1 2">
    <name type="scientific">Prevotella brunnea</name>
    <dbReference type="NCBI Taxonomy" id="2508867"/>
    <lineage>
        <taxon>Bacteria</taxon>
        <taxon>Pseudomonadati</taxon>
        <taxon>Bacteroidota</taxon>
        <taxon>Bacteroidia</taxon>
        <taxon>Bacteroidales</taxon>
        <taxon>Prevotellaceae</taxon>
        <taxon>Prevotella</taxon>
    </lineage>
</organism>